<feature type="compositionally biased region" description="Acidic residues" evidence="9">
    <location>
        <begin position="27"/>
        <end position="39"/>
    </location>
</feature>
<reference evidence="10" key="2">
    <citation type="submission" date="2022-06" db="UniProtKB">
        <authorList>
            <consortium name="EnsemblMetazoa"/>
        </authorList>
    </citation>
    <scope>IDENTIFICATION</scope>
    <source>
        <strain evidence="10">p50T (Dazao)</strain>
    </source>
</reference>
<dbReference type="Gene3D" id="2.130.10.10">
    <property type="entry name" value="YVTN repeat-like/Quinoprotein amine dehydrogenase"/>
    <property type="match status" value="3"/>
</dbReference>
<evidence type="ECO:0000313" key="10">
    <source>
        <dbReference type="EnsemblMetazoa" id="XP_021205817.2"/>
    </source>
</evidence>
<evidence type="ECO:0008006" key="12">
    <source>
        <dbReference type="Google" id="ProtNLM"/>
    </source>
</evidence>
<evidence type="ECO:0000256" key="8">
    <source>
        <dbReference type="SAM" id="Coils"/>
    </source>
</evidence>
<keyword evidence="2" id="KW-0963">Cytoplasm</keyword>
<dbReference type="Proteomes" id="UP000005204">
    <property type="component" value="Unassembled WGS sequence"/>
</dbReference>
<dbReference type="InterPro" id="IPR036322">
    <property type="entry name" value="WD40_repeat_dom_sf"/>
</dbReference>
<feature type="region of interest" description="Disordered" evidence="9">
    <location>
        <begin position="1411"/>
        <end position="1456"/>
    </location>
</feature>
<dbReference type="InterPro" id="IPR015943">
    <property type="entry name" value="WD40/YVTN_repeat-like_dom_sf"/>
</dbReference>
<feature type="region of interest" description="Disordered" evidence="9">
    <location>
        <begin position="1"/>
        <end position="39"/>
    </location>
</feature>
<dbReference type="InterPro" id="IPR001680">
    <property type="entry name" value="WD40_rpt"/>
</dbReference>
<proteinExistence type="predicted"/>
<protein>
    <recommendedName>
        <fullName evidence="12">Cilia- and flagella-associated protein 44</fullName>
    </recommendedName>
</protein>
<dbReference type="SUPFAM" id="SSF50978">
    <property type="entry name" value="WD40 repeat-like"/>
    <property type="match status" value="2"/>
</dbReference>
<feature type="coiled-coil region" evidence="8">
    <location>
        <begin position="1566"/>
        <end position="1621"/>
    </location>
</feature>
<dbReference type="GO" id="GO:0003341">
    <property type="term" value="P:cilium movement"/>
    <property type="evidence" value="ECO:0007669"/>
    <property type="project" value="UniProtKB-ARBA"/>
</dbReference>
<evidence type="ECO:0000256" key="4">
    <source>
        <dbReference type="ARBA" id="ARBA00022737"/>
    </source>
</evidence>
<feature type="coiled-coil region" evidence="8">
    <location>
        <begin position="1354"/>
        <end position="1388"/>
    </location>
</feature>
<dbReference type="PANTHER" id="PTHR14885:SF3">
    <property type="entry name" value="CILIA- AND FLAGELLA-ASSOCIATED PROTEIN 44"/>
    <property type="match status" value="1"/>
</dbReference>
<dbReference type="Pfam" id="PF00400">
    <property type="entry name" value="WD40"/>
    <property type="match status" value="2"/>
</dbReference>
<comment type="subcellular location">
    <subcellularLocation>
        <location evidence="1">Cytoplasm</location>
        <location evidence="1">Cytoskeleton</location>
        <location evidence="1">Cilium axoneme</location>
    </subcellularLocation>
</comment>
<keyword evidence="5 8" id="KW-0175">Coiled coil</keyword>
<keyword evidence="6" id="KW-0206">Cytoskeleton</keyword>
<feature type="coiled-coil region" evidence="8">
    <location>
        <begin position="1288"/>
        <end position="1315"/>
    </location>
</feature>
<evidence type="ECO:0000256" key="9">
    <source>
        <dbReference type="SAM" id="MobiDB-lite"/>
    </source>
</evidence>
<evidence type="ECO:0000256" key="5">
    <source>
        <dbReference type="ARBA" id="ARBA00023054"/>
    </source>
</evidence>
<evidence type="ECO:0000256" key="1">
    <source>
        <dbReference type="ARBA" id="ARBA00004430"/>
    </source>
</evidence>
<keyword evidence="11" id="KW-1185">Reference proteome</keyword>
<feature type="compositionally biased region" description="Acidic residues" evidence="9">
    <location>
        <begin position="9"/>
        <end position="19"/>
    </location>
</feature>
<accession>A0A8R2DLL9</accession>
<dbReference type="EnsemblMetazoa" id="XM_021350142.2">
    <property type="protein sequence ID" value="XP_021205817.2"/>
    <property type="gene ID" value="LOC101736102"/>
</dbReference>
<dbReference type="PANTHER" id="PTHR14885">
    <property type="entry name" value="CILIA- AND FLAGELLA-ASSOCIATED PROTEIN 43-RELATED"/>
    <property type="match status" value="1"/>
</dbReference>
<keyword evidence="4" id="KW-0677">Repeat</keyword>
<evidence type="ECO:0000313" key="11">
    <source>
        <dbReference type="Proteomes" id="UP000005204"/>
    </source>
</evidence>
<dbReference type="KEGG" id="bmor:101736102"/>
<name>A0A8R2DLL9_BOMMO</name>
<evidence type="ECO:0000256" key="7">
    <source>
        <dbReference type="ARBA" id="ARBA00023273"/>
    </source>
</evidence>
<dbReference type="GeneID" id="101736102"/>
<reference evidence="11" key="1">
    <citation type="journal article" date="2008" name="Insect Biochem. Mol. Biol.">
        <title>The genome of a lepidopteran model insect, the silkworm Bombyx mori.</title>
        <authorList>
            <consortium name="International Silkworm Genome Consortium"/>
        </authorList>
    </citation>
    <scope>NUCLEOTIDE SEQUENCE [LARGE SCALE GENOMIC DNA]</scope>
    <source>
        <strain evidence="11">p50T</strain>
    </source>
</reference>
<keyword evidence="3" id="KW-0853">WD repeat</keyword>
<evidence type="ECO:0000256" key="2">
    <source>
        <dbReference type="ARBA" id="ARBA00022490"/>
    </source>
</evidence>
<evidence type="ECO:0000256" key="6">
    <source>
        <dbReference type="ARBA" id="ARBA00023212"/>
    </source>
</evidence>
<organism evidence="10 11">
    <name type="scientific">Bombyx mori</name>
    <name type="common">Silk moth</name>
    <dbReference type="NCBI Taxonomy" id="7091"/>
    <lineage>
        <taxon>Eukaryota</taxon>
        <taxon>Metazoa</taxon>
        <taxon>Ecdysozoa</taxon>
        <taxon>Arthropoda</taxon>
        <taxon>Hexapoda</taxon>
        <taxon>Insecta</taxon>
        <taxon>Pterygota</taxon>
        <taxon>Neoptera</taxon>
        <taxon>Endopterygota</taxon>
        <taxon>Lepidoptera</taxon>
        <taxon>Glossata</taxon>
        <taxon>Ditrysia</taxon>
        <taxon>Bombycoidea</taxon>
        <taxon>Bombycidae</taxon>
        <taxon>Bombycinae</taxon>
        <taxon>Bombyx</taxon>
    </lineage>
</organism>
<evidence type="ECO:0000256" key="3">
    <source>
        <dbReference type="ARBA" id="ARBA00022574"/>
    </source>
</evidence>
<dbReference type="RefSeq" id="XP_021205817.2">
    <property type="nucleotide sequence ID" value="XM_021350142.3"/>
</dbReference>
<sequence>MSEEQQEHNEEEGEEEEEIPISQPAIEEIEEEQVEEESILTEYDSEDFVSGAVTTLDSTLPADLFEFKHSYGYNCRKYFNLCACDDTVVCWSAGSIITFMDVSTKQTWFRRSTTGGSVGNITSYRKDPNYRIAIAEGREGHQDPLILLYTWPQMEIDAVLRDGTTNAYSIMDFSPDGELLASVGKEPDYNLTIWNWKRHKILLRTSAFTFDVNSVMFSPYCPGQLTTAGAAHIKFWKMAQTFTGLKLKGELGRFGKTEICDVLGVYPMPDEKVLSGCEWGNVLVWEAGLVKLEVTQRGRKSCHSAPVIQFMLSSAGDEVTTVSRDGCVRAWYWDTVEQADPPEDDPYVELNPVAETCVPSCQIMCLKHQKDMFWYAQDGNGGIWTVELEIDKIECDHQKVMTCHAGGVVAMAALRTHPILITAGEDGALHAYCTETYALLARFQFPTPITCMLYPPEEVDETSRILIVGFTDGIMRHLLLHPEHLLSRSSIVELKVDSTLTIHSEDRETDVVDLISLWKPHSKAITQITINEQHTLLVTCGQDCTIFMYKLEAGIPFKLQRLGFIETPNNIAYMTWKPEEERVLLLCGQVGFIMEAVLPDVNVNKYSDITTFKLNFVSFKETLVKKHFMRNRPFPAEEDLASLDEEALKAKEEAEKDDDDEEEWIGEIELMESESMLGTTVTWAKYSEEGVWVIQKGTGALLLVNPGVNKIFKYGPIPGAWCDDITTLKFICDGRYLLLGTNTGYIRVVRMPTEDEDTPERHYMTWMMAQQKMLKKLKGRRLAKEEPQPTPRLDFTDNYYLPMHDRYTGAITCFEFSADGNYLYSSGTDGNIFVYTVNFPEPLIEQSKTPLIPELPKITKIKEPSTADGELMSHEELKQKEEYDKMMAIANAHKKRVRDHLAELTAEYNKLIKANRNLPASQQIDVTLDPRPLEVQEKELDEAKALTRRKLAHQLEASDLALHKMYSRNIIQVDVFPFTLKAIRDPKVMIRPLRQKNLSKEFQKQLDEVHEKMAEAALRGRRAESTSRRVAARKTSWAPPRVASFLLGLPAHPPHVLKKALRNYYQRLNNHHLQFIEWQEHLSRKPDPLAMPPGAAEALKEAEATIGNRLLKTEPDYVAPPGHNTQLRVCLARKEIYDTKRAFNDKVLELRQHKVRLVSRMKEIGERLLEIKAEIPTKLAKSPPHIPQIDEDLEFPEKNLEIKPEPVQVTSRATTVKKTQERRKSTLFPQPRIRQPRVARFIPITESRPLAASWELLKPKPDQESSAIEIEIRERRIARHLYEQDMLLADAEVAVQQFDSRLRQLQRERIRVQEKDQLLELHLYQLHREMNVLNRFEAHEDRLAERVFSKLMQVRSVQDQITECEHRIEEHETEKESLDFACQELQRQFKRLVQDNKFADFLRRIFKKKYRPPRDRDDDESSESESSSSSSEEEEEEGSMDSRDIGPIRLDPNVCPEGCDQEIYDKTYDLRNTRHKHEQEMIEQSRFVEMLRKDIDAHNKVKRKLSTQLDKRKNELKEFMLEKQSCMNDVDQVVVLRYDQIRASAIRNSEGPEGLSQTVVFPEQMLTRLRKRVLELQDEIKQQKQRQKINRTHLFRMNIDLREMEAKAKDLRDKMRDVLTKKLGKPRKVDRILDDLLRQMARRHKFSAALGTTPQMLAQLRKWRERHSELEKKYLQSVERYSERLRLAAALQADVLPQKPFKDPTEMAGGYKPAQYKRDVVRLRIIRSEQLQQIHALREEIKRLRLKPLSQPTPPPTVTSPESDRSHINLFLVPRSTKPRHKYFPTTPLGSQMKSIYDINVMKLLYDCLDAMRVTRDDADELLQELTSELPEVISGTKSRFEVVDKLLRKWLVKYGGDPGQYKKQTRAFDALAALADRLIRQHVETMEGANLKSQQVMESLEMALRDVSDAVQPLHSRLGPVLAALFHNAETADLETEETMTSLVNSLVDDQHSLTAESIDKIDTFKVVEDIKECGVQVPDEELQQIVTLATECLRAQIMDSEEAAKLEKDVERALKNLTAKKRTTDHQESFEIISETAEDRFSNKNV</sequence>
<dbReference type="GO" id="GO:0005930">
    <property type="term" value="C:axoneme"/>
    <property type="evidence" value="ECO:0007669"/>
    <property type="project" value="UniProtKB-SubCell"/>
</dbReference>
<dbReference type="SMART" id="SM00320">
    <property type="entry name" value="WD40"/>
    <property type="match status" value="7"/>
</dbReference>
<keyword evidence="7" id="KW-0966">Cell projection</keyword>